<evidence type="ECO:0000313" key="2">
    <source>
        <dbReference type="Proteomes" id="UP000679749"/>
    </source>
</evidence>
<gene>
    <name evidence="1" type="ORF">KHA99_11505</name>
</gene>
<reference evidence="1" key="1">
    <citation type="submission" date="2021-05" db="EMBL/GenBank/DDBJ databases">
        <title>Novel Bacillus species.</title>
        <authorList>
            <person name="Liu G."/>
        </authorList>
    </citation>
    <scope>NUCLEOTIDE SEQUENCE</scope>
    <source>
        <strain evidence="1">FJAT-49825</strain>
    </source>
</reference>
<organism evidence="1 2">
    <name type="scientific">Neobacillus rhizophilus</name>
    <dbReference type="NCBI Taxonomy" id="2833579"/>
    <lineage>
        <taxon>Bacteria</taxon>
        <taxon>Bacillati</taxon>
        <taxon>Bacillota</taxon>
        <taxon>Bacilli</taxon>
        <taxon>Bacillales</taxon>
        <taxon>Bacillaceae</taxon>
        <taxon>Neobacillus</taxon>
    </lineage>
</organism>
<dbReference type="AlphaFoldDB" id="A0A942YUF7"/>
<protein>
    <submittedName>
        <fullName evidence="1">Uncharacterized protein</fullName>
    </submittedName>
</protein>
<dbReference type="InterPro" id="IPR032710">
    <property type="entry name" value="NTF2-like_dom_sf"/>
</dbReference>
<sequence>MMRRRNVPVKGLFMGILLIAAVLMLVRCVFVSSDQQAVAVVNEFYQYEQQGDFASSWALFHSEMKKRFGKGAYIQDRAHVFMNHFGVETFTYTLDGAEKLDKWEMSKEGPAFKNIYKILVTQTYKGKYGNFELKQEVFAVKEKEKWCILWDYNGQ</sequence>
<name>A0A942YUF7_9BACI</name>
<keyword evidence="2" id="KW-1185">Reference proteome</keyword>
<accession>A0A942YUF7</accession>
<dbReference type="EMBL" id="JAGYPF010000002">
    <property type="protein sequence ID" value="MBS4213074.1"/>
    <property type="molecule type" value="Genomic_DNA"/>
</dbReference>
<proteinExistence type="predicted"/>
<dbReference type="SUPFAM" id="SSF54427">
    <property type="entry name" value="NTF2-like"/>
    <property type="match status" value="1"/>
</dbReference>
<comment type="caution">
    <text evidence="1">The sequence shown here is derived from an EMBL/GenBank/DDBJ whole genome shotgun (WGS) entry which is preliminary data.</text>
</comment>
<dbReference type="Proteomes" id="UP000679749">
    <property type="component" value="Unassembled WGS sequence"/>
</dbReference>
<evidence type="ECO:0000313" key="1">
    <source>
        <dbReference type="EMBL" id="MBS4213074.1"/>
    </source>
</evidence>